<evidence type="ECO:0000256" key="2">
    <source>
        <dbReference type="SAM" id="Phobius"/>
    </source>
</evidence>
<feature type="transmembrane region" description="Helical" evidence="2">
    <location>
        <begin position="84"/>
        <end position="106"/>
    </location>
</feature>
<evidence type="ECO:0000313" key="4">
    <source>
        <dbReference type="EMBL" id="SKA18401.1"/>
    </source>
</evidence>
<dbReference type="InterPro" id="IPR037682">
    <property type="entry name" value="TonB_C"/>
</dbReference>
<feature type="domain" description="TonB C-terminal" evidence="3">
    <location>
        <begin position="342"/>
        <end position="401"/>
    </location>
</feature>
<proteinExistence type="predicted"/>
<dbReference type="STRING" id="634771.SAMN04488128_1021410"/>
<evidence type="ECO:0000313" key="5">
    <source>
        <dbReference type="Proteomes" id="UP000190367"/>
    </source>
</evidence>
<dbReference type="SUPFAM" id="SSF74653">
    <property type="entry name" value="TolA/TonB C-terminal domain"/>
    <property type="match status" value="1"/>
</dbReference>
<organism evidence="4 5">
    <name type="scientific">Chitinophaga eiseniae</name>
    <dbReference type="NCBI Taxonomy" id="634771"/>
    <lineage>
        <taxon>Bacteria</taxon>
        <taxon>Pseudomonadati</taxon>
        <taxon>Bacteroidota</taxon>
        <taxon>Chitinophagia</taxon>
        <taxon>Chitinophagales</taxon>
        <taxon>Chitinophagaceae</taxon>
        <taxon>Chitinophaga</taxon>
    </lineage>
</organism>
<name>A0A1T4RRX6_9BACT</name>
<keyword evidence="2" id="KW-1133">Transmembrane helix</keyword>
<gene>
    <name evidence="4" type="ORF">SAMN04488128_1021410</name>
</gene>
<accession>A0A1T4RRX6</accession>
<dbReference type="AlphaFoldDB" id="A0A1T4RRX6"/>
<keyword evidence="5" id="KW-1185">Reference proteome</keyword>
<dbReference type="RefSeq" id="WP_078669878.1">
    <property type="nucleotide sequence ID" value="NZ_FUWZ01000002.1"/>
</dbReference>
<feature type="region of interest" description="Disordered" evidence="1">
    <location>
        <begin position="300"/>
        <end position="320"/>
    </location>
</feature>
<sequence length="407" mass="43841">MPDKHAHNKPAVSAELIRQYLAGELDDKAMHALERQALDDPFLAAALEGYALHAPAQQVHQEDLAARLSRRVAQEGRTAVVRPLYPRIAAAAAILLLLFTGGWFLFKTQNDKAPEIAQADRPVVIPEDTAAGVPADKPEMAMRPSGDSDNKKAAPIRQKEAPALARTMEPVADISAKDERLVEKPLERRELKQSPPNATFAAPVPPPAAAPALAQAAPVITPAPAPVSIDRQQNDIAADRRDSGAMGYNNRALEEVVTTGFGAARARKAASVPHDSLTRNIPRDEQMAYALEGKVAGVSVDSETRRKGNKGRKPDTQPVPVSGRVAYEQYLLEHTANPGAFNGVVRIAFTVMPDSTLQDIKVVQSLNAACDAEAVRVVKEGPAWKPAADRKPANVTLEVIFRKKADQ</sequence>
<keyword evidence="2" id="KW-0812">Transmembrane</keyword>
<evidence type="ECO:0000256" key="1">
    <source>
        <dbReference type="SAM" id="MobiDB-lite"/>
    </source>
</evidence>
<feature type="compositionally biased region" description="Basic and acidic residues" evidence="1">
    <location>
        <begin position="136"/>
        <end position="155"/>
    </location>
</feature>
<keyword evidence="2" id="KW-0472">Membrane</keyword>
<feature type="region of interest" description="Disordered" evidence="1">
    <location>
        <begin position="131"/>
        <end position="155"/>
    </location>
</feature>
<dbReference type="Pfam" id="PF03544">
    <property type="entry name" value="TonB_C"/>
    <property type="match status" value="1"/>
</dbReference>
<protein>
    <submittedName>
        <fullName evidence="4">TonB protein C-terminal</fullName>
    </submittedName>
</protein>
<evidence type="ECO:0000259" key="3">
    <source>
        <dbReference type="Pfam" id="PF03544"/>
    </source>
</evidence>
<dbReference type="Gene3D" id="3.30.1150.10">
    <property type="match status" value="1"/>
</dbReference>
<reference evidence="5" key="1">
    <citation type="submission" date="2017-02" db="EMBL/GenBank/DDBJ databases">
        <authorList>
            <person name="Varghese N."/>
            <person name="Submissions S."/>
        </authorList>
    </citation>
    <scope>NUCLEOTIDE SEQUENCE [LARGE SCALE GENOMIC DNA]</scope>
    <source>
        <strain evidence="5">DSM 22224</strain>
    </source>
</reference>
<dbReference type="Proteomes" id="UP000190367">
    <property type="component" value="Unassembled WGS sequence"/>
</dbReference>
<dbReference type="EMBL" id="FUWZ01000002">
    <property type="protein sequence ID" value="SKA18401.1"/>
    <property type="molecule type" value="Genomic_DNA"/>
</dbReference>
<dbReference type="OrthoDB" id="1112758at2"/>
<dbReference type="GO" id="GO:0055085">
    <property type="term" value="P:transmembrane transport"/>
    <property type="evidence" value="ECO:0007669"/>
    <property type="project" value="InterPro"/>
</dbReference>